<protein>
    <submittedName>
        <fullName evidence="2">Uncharacterized protein</fullName>
    </submittedName>
</protein>
<evidence type="ECO:0000256" key="1">
    <source>
        <dbReference type="SAM" id="SignalP"/>
    </source>
</evidence>
<accession>A0ABW6R6G8</accession>
<keyword evidence="1" id="KW-0732">Signal</keyword>
<evidence type="ECO:0000313" key="2">
    <source>
        <dbReference type="EMBL" id="MFF3228649.1"/>
    </source>
</evidence>
<dbReference type="RefSeq" id="WP_387725622.1">
    <property type="nucleotide sequence ID" value="NZ_JBIAPI010000015.1"/>
</dbReference>
<proteinExistence type="predicted"/>
<organism evidence="2 3">
    <name type="scientific">Nocardia suismassiliense</name>
    <dbReference type="NCBI Taxonomy" id="2077092"/>
    <lineage>
        <taxon>Bacteria</taxon>
        <taxon>Bacillati</taxon>
        <taxon>Actinomycetota</taxon>
        <taxon>Actinomycetes</taxon>
        <taxon>Mycobacteriales</taxon>
        <taxon>Nocardiaceae</taxon>
        <taxon>Nocardia</taxon>
    </lineage>
</organism>
<feature type="chain" id="PRO_5045694895" evidence="1">
    <location>
        <begin position="27"/>
        <end position="189"/>
    </location>
</feature>
<dbReference type="EMBL" id="JBIAPI010000015">
    <property type="protein sequence ID" value="MFF3228649.1"/>
    <property type="molecule type" value="Genomic_DNA"/>
</dbReference>
<keyword evidence="3" id="KW-1185">Reference proteome</keyword>
<comment type="caution">
    <text evidence="2">The sequence shown here is derived from an EMBL/GenBank/DDBJ whole genome shotgun (WGS) entry which is preliminary data.</text>
</comment>
<gene>
    <name evidence="2" type="ORF">ACFYV7_38045</name>
</gene>
<name>A0ABW6R6G8_9NOCA</name>
<reference evidence="2 3" key="1">
    <citation type="submission" date="2024-10" db="EMBL/GenBank/DDBJ databases">
        <title>The Natural Products Discovery Center: Release of the First 8490 Sequenced Strains for Exploring Actinobacteria Biosynthetic Diversity.</title>
        <authorList>
            <person name="Kalkreuter E."/>
            <person name="Kautsar S.A."/>
            <person name="Yang D."/>
            <person name="Bader C.D."/>
            <person name="Teijaro C.N."/>
            <person name="Fluegel L."/>
            <person name="Davis C.M."/>
            <person name="Simpson J.R."/>
            <person name="Lauterbach L."/>
            <person name="Steele A.D."/>
            <person name="Gui C."/>
            <person name="Meng S."/>
            <person name="Li G."/>
            <person name="Viehrig K."/>
            <person name="Ye F."/>
            <person name="Su P."/>
            <person name="Kiefer A.F."/>
            <person name="Nichols A."/>
            <person name="Cepeda A.J."/>
            <person name="Yan W."/>
            <person name="Fan B."/>
            <person name="Jiang Y."/>
            <person name="Adhikari A."/>
            <person name="Zheng C.-J."/>
            <person name="Schuster L."/>
            <person name="Cowan T.M."/>
            <person name="Smanski M.J."/>
            <person name="Chevrette M.G."/>
            <person name="De Carvalho L.P.S."/>
            <person name="Shen B."/>
        </authorList>
    </citation>
    <scope>NUCLEOTIDE SEQUENCE [LARGE SCALE GENOMIC DNA]</scope>
    <source>
        <strain evidence="2 3">NPDC003040</strain>
    </source>
</reference>
<sequence length="189" mass="20776">MAKPLAALIAAGFSAALIAVSAAAHAVPAPIAGPAEKAAAAEQEQAKENLDKWSKIVDGFCSGEKFSDQGIRDYYEAYKLSPLQYRNNVHPADEARRALMGPDSKYAPPPGSTDADALRHWQYLMCNSAEFRADWANAYKTYEERLGTKMKPGMDEEDAILELYDKKMNMMLKVLAKEAGEEPEAEEDD</sequence>
<feature type="signal peptide" evidence="1">
    <location>
        <begin position="1"/>
        <end position="26"/>
    </location>
</feature>
<dbReference type="Proteomes" id="UP001601948">
    <property type="component" value="Unassembled WGS sequence"/>
</dbReference>
<evidence type="ECO:0000313" key="3">
    <source>
        <dbReference type="Proteomes" id="UP001601948"/>
    </source>
</evidence>